<organism evidence="1 2">
    <name type="scientific">Portunus trituberculatus</name>
    <name type="common">Swimming crab</name>
    <name type="synonym">Neptunus trituberculatus</name>
    <dbReference type="NCBI Taxonomy" id="210409"/>
    <lineage>
        <taxon>Eukaryota</taxon>
        <taxon>Metazoa</taxon>
        <taxon>Ecdysozoa</taxon>
        <taxon>Arthropoda</taxon>
        <taxon>Crustacea</taxon>
        <taxon>Multicrustacea</taxon>
        <taxon>Malacostraca</taxon>
        <taxon>Eumalacostraca</taxon>
        <taxon>Eucarida</taxon>
        <taxon>Decapoda</taxon>
        <taxon>Pleocyemata</taxon>
        <taxon>Brachyura</taxon>
        <taxon>Eubrachyura</taxon>
        <taxon>Portunoidea</taxon>
        <taxon>Portunidae</taxon>
        <taxon>Portuninae</taxon>
        <taxon>Portunus</taxon>
    </lineage>
</organism>
<keyword evidence="2" id="KW-1185">Reference proteome</keyword>
<comment type="caution">
    <text evidence="1">The sequence shown here is derived from an EMBL/GenBank/DDBJ whole genome shotgun (WGS) entry which is preliminary data.</text>
</comment>
<evidence type="ECO:0000313" key="1">
    <source>
        <dbReference type="EMBL" id="MPC77277.1"/>
    </source>
</evidence>
<dbReference type="AlphaFoldDB" id="A0A5B7I6Z4"/>
<reference evidence="1 2" key="1">
    <citation type="submission" date="2019-05" db="EMBL/GenBank/DDBJ databases">
        <title>Another draft genome of Portunus trituberculatus and its Hox gene families provides insights of decapod evolution.</title>
        <authorList>
            <person name="Jeong J.-H."/>
            <person name="Song I."/>
            <person name="Kim S."/>
            <person name="Choi T."/>
            <person name="Kim D."/>
            <person name="Ryu S."/>
            <person name="Kim W."/>
        </authorList>
    </citation>
    <scope>NUCLEOTIDE SEQUENCE [LARGE SCALE GENOMIC DNA]</scope>
    <source>
        <tissue evidence="1">Muscle</tissue>
    </source>
</reference>
<name>A0A5B7I6Z4_PORTR</name>
<proteinExistence type="predicted"/>
<sequence length="114" mass="12587">MSQPPLPFPLRSLPSASTPNTPYPHYSIYVQPLPAQASPQSFNLLSLSTSPLPFSALPLPSFTPQIMCWNTGPSEPPSSRGRRCEELKMEPRIISGGVSFVWRRGSWGLVIRAH</sequence>
<evidence type="ECO:0000313" key="2">
    <source>
        <dbReference type="Proteomes" id="UP000324222"/>
    </source>
</evidence>
<protein>
    <submittedName>
        <fullName evidence="1">Uncharacterized protein</fullName>
    </submittedName>
</protein>
<dbReference type="EMBL" id="VSRR010045460">
    <property type="protein sequence ID" value="MPC77277.1"/>
    <property type="molecule type" value="Genomic_DNA"/>
</dbReference>
<accession>A0A5B7I6Z4</accession>
<gene>
    <name evidence="1" type="ORF">E2C01_071728</name>
</gene>
<dbReference type="Proteomes" id="UP000324222">
    <property type="component" value="Unassembled WGS sequence"/>
</dbReference>